<comment type="similarity">
    <text evidence="1 6">Belongs to the protein prenyltransferase subunit alpha family.</text>
</comment>
<dbReference type="InterPro" id="IPR002088">
    <property type="entry name" value="Prenyl_trans_a"/>
</dbReference>
<organism evidence="8 9">
    <name type="scientific">Fusarium flagelliforme</name>
    <dbReference type="NCBI Taxonomy" id="2675880"/>
    <lineage>
        <taxon>Eukaryota</taxon>
        <taxon>Fungi</taxon>
        <taxon>Dikarya</taxon>
        <taxon>Ascomycota</taxon>
        <taxon>Pezizomycotina</taxon>
        <taxon>Sordariomycetes</taxon>
        <taxon>Hypocreomycetidae</taxon>
        <taxon>Hypocreales</taxon>
        <taxon>Nectriaceae</taxon>
        <taxon>Fusarium</taxon>
        <taxon>Fusarium incarnatum-equiseti species complex</taxon>
    </lineage>
</organism>
<feature type="compositionally biased region" description="Polar residues" evidence="7">
    <location>
        <begin position="1"/>
        <end position="12"/>
    </location>
</feature>
<evidence type="ECO:0000256" key="6">
    <source>
        <dbReference type="RuleBase" id="RU367120"/>
    </source>
</evidence>
<dbReference type="Proteomes" id="UP000265631">
    <property type="component" value="Unassembled WGS sequence"/>
</dbReference>
<dbReference type="SUPFAM" id="SSF48439">
    <property type="entry name" value="Protein prenylyltransferase"/>
    <property type="match status" value="1"/>
</dbReference>
<dbReference type="AlphaFoldDB" id="A0A395MJP6"/>
<comment type="function">
    <text evidence="6">Catalyzes the transfer of a geranyl-geranyl moiety from geranyl-geranyl pyrophosphate to cysteines occuring in specific C-terminal amino acid sequences.</text>
</comment>
<evidence type="ECO:0000256" key="2">
    <source>
        <dbReference type="ARBA" id="ARBA00022602"/>
    </source>
</evidence>
<evidence type="ECO:0000256" key="4">
    <source>
        <dbReference type="ARBA" id="ARBA00022737"/>
    </source>
</evidence>
<reference evidence="8 9" key="1">
    <citation type="journal article" date="2018" name="PLoS Pathog.">
        <title>Evolution of structural diversity of trichothecenes, a family of toxins produced by plant pathogenic and entomopathogenic fungi.</title>
        <authorList>
            <person name="Proctor R.H."/>
            <person name="McCormick S.P."/>
            <person name="Kim H.S."/>
            <person name="Cardoza R.E."/>
            <person name="Stanley A.M."/>
            <person name="Lindo L."/>
            <person name="Kelly A."/>
            <person name="Brown D.W."/>
            <person name="Lee T."/>
            <person name="Vaughan M.M."/>
            <person name="Alexander N.J."/>
            <person name="Busman M."/>
            <person name="Gutierrez S."/>
        </authorList>
    </citation>
    <scope>NUCLEOTIDE SEQUENCE [LARGE SCALE GENOMIC DNA]</scope>
    <source>
        <strain evidence="8 9">NRRL 13405</strain>
    </source>
</reference>
<dbReference type="EC" id="2.5.1.60" evidence="6"/>
<dbReference type="PANTHER" id="PTHR11129">
    <property type="entry name" value="PROTEIN FARNESYLTRANSFERASE ALPHA SUBUNIT/RAB GERANYLGERANYL TRANSFERASE ALPHA SUBUNIT"/>
    <property type="match status" value="1"/>
</dbReference>
<keyword evidence="9" id="KW-1185">Reference proteome</keyword>
<evidence type="ECO:0000313" key="8">
    <source>
        <dbReference type="EMBL" id="RFN47885.1"/>
    </source>
</evidence>
<keyword evidence="2 6" id="KW-0637">Prenyltransferase</keyword>
<dbReference type="EMBL" id="PXXK01000226">
    <property type="protein sequence ID" value="RFN47885.1"/>
    <property type="molecule type" value="Genomic_DNA"/>
</dbReference>
<comment type="catalytic activity">
    <reaction evidence="5 6">
        <text>geranylgeranyl diphosphate + L-cysteinyl-[protein] = S-geranylgeranyl-L-cysteinyl-[protein] + diphosphate</text>
        <dbReference type="Rhea" id="RHEA:21240"/>
        <dbReference type="Rhea" id="RHEA-COMP:10131"/>
        <dbReference type="Rhea" id="RHEA-COMP:11537"/>
        <dbReference type="ChEBI" id="CHEBI:29950"/>
        <dbReference type="ChEBI" id="CHEBI:33019"/>
        <dbReference type="ChEBI" id="CHEBI:57533"/>
        <dbReference type="ChEBI" id="CHEBI:86021"/>
        <dbReference type="EC" id="2.5.1.60"/>
    </reaction>
</comment>
<gene>
    <name evidence="8" type="ORF">FIE12Z_7872</name>
</gene>
<evidence type="ECO:0000256" key="7">
    <source>
        <dbReference type="SAM" id="MobiDB-lite"/>
    </source>
</evidence>
<evidence type="ECO:0000313" key="9">
    <source>
        <dbReference type="Proteomes" id="UP000265631"/>
    </source>
</evidence>
<protein>
    <recommendedName>
        <fullName evidence="6">Geranylgeranyl transferase type-2 subunit alpha</fullName>
        <ecNumber evidence="6">2.5.1.60</ecNumber>
    </recommendedName>
    <alternativeName>
        <fullName evidence="6">Geranylgeranyl transferase type II subunit alpha</fullName>
    </alternativeName>
</protein>
<dbReference type="Gene3D" id="1.25.40.120">
    <property type="entry name" value="Protein prenylyltransferase"/>
    <property type="match status" value="1"/>
</dbReference>
<comment type="caution">
    <text evidence="8">The sequence shown here is derived from an EMBL/GenBank/DDBJ whole genome shotgun (WGS) entry which is preliminary data.</text>
</comment>
<keyword evidence="3 6" id="KW-0808">Transferase</keyword>
<dbReference type="GO" id="GO:0097354">
    <property type="term" value="P:prenylation"/>
    <property type="evidence" value="ECO:0007669"/>
    <property type="project" value="UniProtKB-UniRule"/>
</dbReference>
<proteinExistence type="inferred from homology"/>
<dbReference type="Pfam" id="PF01239">
    <property type="entry name" value="PPTA"/>
    <property type="match status" value="5"/>
</dbReference>
<dbReference type="STRING" id="2594813.A0A395MJP6"/>
<evidence type="ECO:0000256" key="1">
    <source>
        <dbReference type="ARBA" id="ARBA00006734"/>
    </source>
</evidence>
<dbReference type="PANTHER" id="PTHR11129:SF2">
    <property type="entry name" value="GERANYLGERANYL TRANSFERASE TYPE-2 SUBUNIT ALPHA"/>
    <property type="match status" value="1"/>
</dbReference>
<dbReference type="GO" id="GO:0004663">
    <property type="term" value="F:Rab geranylgeranyltransferase activity"/>
    <property type="evidence" value="ECO:0007669"/>
    <property type="project" value="UniProtKB-UniRule"/>
</dbReference>
<evidence type="ECO:0000256" key="3">
    <source>
        <dbReference type="ARBA" id="ARBA00022679"/>
    </source>
</evidence>
<dbReference type="PROSITE" id="PS51147">
    <property type="entry name" value="PFTA"/>
    <property type="match status" value="4"/>
</dbReference>
<evidence type="ECO:0000256" key="5">
    <source>
        <dbReference type="ARBA" id="ARBA00047658"/>
    </source>
</evidence>
<sequence>MTSVSINPSSNFKHGIARTARSRTEEQRKQDLVKIEKYRKIEDEIRQKVGQHWTSTLWLSSSHTREQISNNDYGFETFQLTSKLLRLNPEYYTIWNARRRCLIFGSLSKPLDGSPLSKASQSTSANDIHTACSVASSSCSSTEIPLHHNSRTAGKIGTTPESYVDADADVEVIRSELAFTVPLLLQFPKCYWIWNYRLWTLDCAIQRLNVSTARRIWEEELGLVSKMLTRDRRNFHAWGYRRHVVAQLESPLLNGQSLVESEFQYTTDKIRQDLSNFSAWHNRSQLITRLLDERNADDESRKAFLDQGKHLHYVLLSTADFILELELVDEGLNVGPEDQSLWYYHQFLVLNLADSASSRQIAPNLTVNDRKLYIDREVTNIKDLLEDYRDVKCIYEALIEYAMALVQLIGQPLGLEKQSEVASWLDNLKKLDPMRNGRWHDLEKQLGLFRP</sequence>
<name>A0A395MJP6_9HYPO</name>
<accession>A0A395MJP6</accession>
<feature type="region of interest" description="Disordered" evidence="7">
    <location>
        <begin position="1"/>
        <end position="28"/>
    </location>
</feature>
<dbReference type="GO" id="GO:0005968">
    <property type="term" value="C:Rab-protein geranylgeranyltransferase complex"/>
    <property type="evidence" value="ECO:0007669"/>
    <property type="project" value="TreeGrafter"/>
</dbReference>
<keyword evidence="4" id="KW-0677">Repeat</keyword>